<name>A0A5S9NLL1_9GAMM</name>
<evidence type="ECO:0000313" key="5">
    <source>
        <dbReference type="EMBL" id="CAA0094542.1"/>
    </source>
</evidence>
<feature type="compositionally biased region" description="Acidic residues" evidence="2">
    <location>
        <begin position="586"/>
        <end position="595"/>
    </location>
</feature>
<dbReference type="Gene3D" id="3.40.50.410">
    <property type="entry name" value="von Willebrand factor, type A domain"/>
    <property type="match status" value="1"/>
</dbReference>
<protein>
    <recommendedName>
        <fullName evidence="4">VWFA domain-containing protein</fullName>
    </recommendedName>
</protein>
<accession>A0A5S9NLL1</accession>
<keyword evidence="3" id="KW-0472">Membrane</keyword>
<dbReference type="SMART" id="SM00028">
    <property type="entry name" value="TPR"/>
    <property type="match status" value="1"/>
</dbReference>
<reference evidence="5 6" key="1">
    <citation type="submission" date="2019-11" db="EMBL/GenBank/DDBJ databases">
        <authorList>
            <person name="Holert J."/>
        </authorList>
    </citation>
    <scope>NUCLEOTIDE SEQUENCE [LARGE SCALE GENOMIC DNA]</scope>
    <source>
        <strain evidence="5">BC5_2</strain>
    </source>
</reference>
<proteinExistence type="predicted"/>
<feature type="compositionally biased region" description="Low complexity" evidence="2">
    <location>
        <begin position="556"/>
        <end position="566"/>
    </location>
</feature>
<evidence type="ECO:0000259" key="4">
    <source>
        <dbReference type="Pfam" id="PF13519"/>
    </source>
</evidence>
<feature type="transmembrane region" description="Helical" evidence="3">
    <location>
        <begin position="65"/>
        <end position="86"/>
    </location>
</feature>
<evidence type="ECO:0000256" key="3">
    <source>
        <dbReference type="SAM" id="Phobius"/>
    </source>
</evidence>
<keyword evidence="3" id="KW-1133">Transmembrane helix</keyword>
<feature type="domain" description="VWFA" evidence="4">
    <location>
        <begin position="100"/>
        <end position="206"/>
    </location>
</feature>
<feature type="region of interest" description="Disordered" evidence="2">
    <location>
        <begin position="457"/>
        <end position="624"/>
    </location>
</feature>
<feature type="compositionally biased region" description="Low complexity" evidence="2">
    <location>
        <begin position="503"/>
        <end position="526"/>
    </location>
</feature>
<dbReference type="InterPro" id="IPR019734">
    <property type="entry name" value="TPR_rpt"/>
</dbReference>
<dbReference type="AlphaFoldDB" id="A0A5S9NLL1"/>
<organism evidence="5 6">
    <name type="scientific">BD1-7 clade bacterium</name>
    <dbReference type="NCBI Taxonomy" id="2029982"/>
    <lineage>
        <taxon>Bacteria</taxon>
        <taxon>Pseudomonadati</taxon>
        <taxon>Pseudomonadota</taxon>
        <taxon>Gammaproteobacteria</taxon>
        <taxon>Cellvibrionales</taxon>
        <taxon>Spongiibacteraceae</taxon>
        <taxon>BD1-7 clade</taxon>
    </lineage>
</organism>
<dbReference type="Proteomes" id="UP000434580">
    <property type="component" value="Unassembled WGS sequence"/>
</dbReference>
<dbReference type="InterPro" id="IPR002035">
    <property type="entry name" value="VWF_A"/>
</dbReference>
<evidence type="ECO:0000256" key="1">
    <source>
        <dbReference type="PROSITE-ProRule" id="PRU00339"/>
    </source>
</evidence>
<feature type="compositionally biased region" description="Low complexity" evidence="2">
    <location>
        <begin position="457"/>
        <end position="488"/>
    </location>
</feature>
<keyword evidence="3" id="KW-0812">Transmembrane</keyword>
<keyword evidence="1" id="KW-0802">TPR repeat</keyword>
<evidence type="ECO:0000256" key="2">
    <source>
        <dbReference type="SAM" id="MobiDB-lite"/>
    </source>
</evidence>
<dbReference type="Pfam" id="PF13519">
    <property type="entry name" value="VWA_2"/>
    <property type="match status" value="1"/>
</dbReference>
<feature type="repeat" description="TPR" evidence="1">
    <location>
        <begin position="409"/>
        <end position="442"/>
    </location>
</feature>
<dbReference type="PROSITE" id="PS50005">
    <property type="entry name" value="TPR"/>
    <property type="match status" value="1"/>
</dbReference>
<gene>
    <name evidence="5" type="ORF">DPBNPPHM_03215</name>
</gene>
<dbReference type="PROSITE" id="PS50293">
    <property type="entry name" value="TPR_REGION"/>
    <property type="match status" value="1"/>
</dbReference>
<feature type="compositionally biased region" description="Low complexity" evidence="2">
    <location>
        <begin position="596"/>
        <end position="607"/>
    </location>
</feature>
<dbReference type="OrthoDB" id="9807628at2"/>
<feature type="region of interest" description="Disordered" evidence="2">
    <location>
        <begin position="641"/>
        <end position="661"/>
    </location>
</feature>
<dbReference type="SUPFAM" id="SSF48452">
    <property type="entry name" value="TPR-like"/>
    <property type="match status" value="1"/>
</dbReference>
<dbReference type="PANTHER" id="PTHR22550">
    <property type="entry name" value="SPORE GERMINATION PROTEIN"/>
    <property type="match status" value="1"/>
</dbReference>
<dbReference type="SUPFAM" id="SSF53300">
    <property type="entry name" value="vWA-like"/>
    <property type="match status" value="1"/>
</dbReference>
<dbReference type="InterPro" id="IPR050768">
    <property type="entry name" value="UPF0353/GerABKA_families"/>
</dbReference>
<dbReference type="EMBL" id="CACSII010000003">
    <property type="protein sequence ID" value="CAA0094542.1"/>
    <property type="molecule type" value="Genomic_DNA"/>
</dbReference>
<dbReference type="PANTHER" id="PTHR22550:SF14">
    <property type="entry name" value="VWFA DOMAIN-CONTAINING PROTEIN"/>
    <property type="match status" value="1"/>
</dbReference>
<dbReference type="InterPro" id="IPR036465">
    <property type="entry name" value="vWFA_dom_sf"/>
</dbReference>
<sequence length="661" mass="73905">MSFSELIANFHFIRPELLALLPLGLAFVWFARYSIAAASNWNKVIDPVLLPFLIDDENQVKSQRWPVAALILAWCLACFAIAGPVWEKIEQPVVKKQNALVIILDLTLSMYAEDQKPSRLVAAKRKVEDILKQRKEGVTALVVFSGDAHTVAPLTDDVRTIDNMLPALEPSVMPKFGNNVGSAIKQANELIEAAAVHQAQYLLLADELNSSQFKTVANLLPAGVQLDIISFGTPSGAPIPLPEGFLKNRAGATVIAKTDTSQIMSDSRKYGFGFAKSSVTDTDINRLLSSTHQNEDEKETVDRQFDLWQEMGHWLVLLILPIALFSFRRGWILLALVIVMPQDAWSLTWDDLWKTQDQQAAAKLESGNTSEAAGQFNDQRWQSAAHYQSGDYQKALDSIDQLDIEDQDSQDYYNRGNALARMNQFDDAIAAYDKALEINPNDEDAAFNKQLIEQLKQQQENQENQSGENGEDSQQQDGESGEQQDQQSNGADDSNQDGEQGESGESSSDQQDGQNSESSNDQNNDGQDMDDSQQQDASQGSENSENADQNKEQSEEQQASENANSQDQTAESEQQDDATETQQAGEETDEQDQTDAEQQAMAQGQQEPMSAEEKAHQQALQQWLRRIPDDSGMLLRNKFRHQYEQNRRNNEHIDKDSEQLW</sequence>
<dbReference type="InterPro" id="IPR011990">
    <property type="entry name" value="TPR-like_helical_dom_sf"/>
</dbReference>
<dbReference type="Pfam" id="PF00515">
    <property type="entry name" value="TPR_1"/>
    <property type="match status" value="1"/>
</dbReference>
<evidence type="ECO:0000313" key="6">
    <source>
        <dbReference type="Proteomes" id="UP000434580"/>
    </source>
</evidence>
<dbReference type="Gene3D" id="1.25.40.10">
    <property type="entry name" value="Tetratricopeptide repeat domain"/>
    <property type="match status" value="1"/>
</dbReference>